<sequence length="137" mass="14698">MPSPATDDEATGVTIEEEFGEKGHGGARSSAGTAAAAAAAEEDRGEARPPAGPTCCICMEPWTCNDAHRSCCIPCGHVYGRSCLERWLHRCGESSAKCPRCGEQFAQKHIINLYAQGNLWDGCCHFQVCFFPPVYSG</sequence>
<dbReference type="GO" id="GO:0016567">
    <property type="term" value="P:protein ubiquitination"/>
    <property type="evidence" value="ECO:0007669"/>
    <property type="project" value="InterPro"/>
</dbReference>
<evidence type="ECO:0000256" key="2">
    <source>
        <dbReference type="SAM" id="MobiDB-lite"/>
    </source>
</evidence>
<evidence type="ECO:0000256" key="1">
    <source>
        <dbReference type="PROSITE-ProRule" id="PRU00175"/>
    </source>
</evidence>
<dbReference type="InterPro" id="IPR013083">
    <property type="entry name" value="Znf_RING/FYVE/PHD"/>
</dbReference>
<dbReference type="Gene3D" id="3.30.40.10">
    <property type="entry name" value="Zinc/RING finger domain, C3HC4 (zinc finger)"/>
    <property type="match status" value="1"/>
</dbReference>
<accession>A0A368SQC5</accession>
<evidence type="ECO:0000259" key="3">
    <source>
        <dbReference type="PROSITE" id="PS50089"/>
    </source>
</evidence>
<feature type="compositionally biased region" description="Low complexity" evidence="2">
    <location>
        <begin position="27"/>
        <end position="39"/>
    </location>
</feature>
<feature type="compositionally biased region" description="Acidic residues" evidence="2">
    <location>
        <begin position="1"/>
        <end position="19"/>
    </location>
</feature>
<dbReference type="GO" id="GO:0008270">
    <property type="term" value="F:zinc ion binding"/>
    <property type="evidence" value="ECO:0007669"/>
    <property type="project" value="UniProtKB-KW"/>
</dbReference>
<proteinExistence type="predicted"/>
<feature type="region of interest" description="Disordered" evidence="2">
    <location>
        <begin position="1"/>
        <end position="50"/>
    </location>
</feature>
<keyword evidence="1" id="KW-0862">Zinc</keyword>
<reference evidence="4" key="2">
    <citation type="submission" date="2015-07" db="EMBL/GenBank/DDBJ databases">
        <authorList>
            <person name="Noorani M."/>
        </authorList>
    </citation>
    <scope>NUCLEOTIDE SEQUENCE</scope>
    <source>
        <strain evidence="4">Yugu1</strain>
    </source>
</reference>
<dbReference type="EMBL" id="CM003536">
    <property type="protein sequence ID" value="RCV44629.1"/>
    <property type="molecule type" value="Genomic_DNA"/>
</dbReference>
<dbReference type="OrthoDB" id="642539at2759"/>
<dbReference type="GO" id="GO:0005634">
    <property type="term" value="C:nucleus"/>
    <property type="evidence" value="ECO:0007669"/>
    <property type="project" value="InterPro"/>
</dbReference>
<dbReference type="PROSITE" id="PS50089">
    <property type="entry name" value="ZF_RING_2"/>
    <property type="match status" value="1"/>
</dbReference>
<dbReference type="AlphaFoldDB" id="A0A368SQC5"/>
<name>A0A368SQC5_SETIT</name>
<dbReference type="GO" id="GO:0036297">
    <property type="term" value="P:interstrand cross-link repair"/>
    <property type="evidence" value="ECO:0007669"/>
    <property type="project" value="InterPro"/>
</dbReference>
<protein>
    <recommendedName>
        <fullName evidence="3">RING-type domain-containing protein</fullName>
    </recommendedName>
</protein>
<dbReference type="STRING" id="4555.A0A368SQC5"/>
<dbReference type="PANTHER" id="PTHR16047:SF7">
    <property type="entry name" value="E3 UBIQUITIN-PROTEIN LIGASE RFWD3"/>
    <property type="match status" value="1"/>
</dbReference>
<keyword evidence="1" id="KW-0479">Metal-binding</keyword>
<evidence type="ECO:0000313" key="4">
    <source>
        <dbReference type="EMBL" id="RCV44629.1"/>
    </source>
</evidence>
<dbReference type="GO" id="GO:0004842">
    <property type="term" value="F:ubiquitin-protein transferase activity"/>
    <property type="evidence" value="ECO:0007669"/>
    <property type="project" value="InterPro"/>
</dbReference>
<dbReference type="PANTHER" id="PTHR16047">
    <property type="entry name" value="RFWD3 PROTEIN"/>
    <property type="match status" value="1"/>
</dbReference>
<keyword evidence="1" id="KW-0863">Zinc-finger</keyword>
<dbReference type="InterPro" id="IPR001841">
    <property type="entry name" value="Znf_RING"/>
</dbReference>
<organism evidence="4">
    <name type="scientific">Setaria italica</name>
    <name type="common">Foxtail millet</name>
    <name type="synonym">Panicum italicum</name>
    <dbReference type="NCBI Taxonomy" id="4555"/>
    <lineage>
        <taxon>Eukaryota</taxon>
        <taxon>Viridiplantae</taxon>
        <taxon>Streptophyta</taxon>
        <taxon>Embryophyta</taxon>
        <taxon>Tracheophyta</taxon>
        <taxon>Spermatophyta</taxon>
        <taxon>Magnoliopsida</taxon>
        <taxon>Liliopsida</taxon>
        <taxon>Poales</taxon>
        <taxon>Poaceae</taxon>
        <taxon>PACMAD clade</taxon>
        <taxon>Panicoideae</taxon>
        <taxon>Panicodae</taxon>
        <taxon>Paniceae</taxon>
        <taxon>Cenchrinae</taxon>
        <taxon>Setaria</taxon>
    </lineage>
</organism>
<reference evidence="4" key="1">
    <citation type="journal article" date="2012" name="Nat. Biotechnol.">
        <title>Reference genome sequence of the model plant Setaria.</title>
        <authorList>
            <person name="Bennetzen J.L."/>
            <person name="Schmutz J."/>
            <person name="Wang H."/>
            <person name="Percifield R."/>
            <person name="Hawkins J."/>
            <person name="Pontaroli A.C."/>
            <person name="Estep M."/>
            <person name="Feng L."/>
            <person name="Vaughn J.N."/>
            <person name="Grimwood J."/>
            <person name="Jenkins J."/>
            <person name="Barry K."/>
            <person name="Lindquist E."/>
            <person name="Hellsten U."/>
            <person name="Deshpande S."/>
            <person name="Wang X."/>
            <person name="Wu X."/>
            <person name="Mitros T."/>
            <person name="Triplett J."/>
            <person name="Yang X."/>
            <person name="Ye C.Y."/>
            <person name="Mauro-Herrera M."/>
            <person name="Wang L."/>
            <person name="Li P."/>
            <person name="Sharma M."/>
            <person name="Sharma R."/>
            <person name="Ronald P.C."/>
            <person name="Panaud O."/>
            <person name="Kellogg E.A."/>
            <person name="Brutnell T.P."/>
            <person name="Doust A.N."/>
            <person name="Tuskan G.A."/>
            <person name="Rokhsar D."/>
            <person name="Devos K.M."/>
        </authorList>
    </citation>
    <scope>NUCLEOTIDE SEQUENCE [LARGE SCALE GENOMIC DNA]</scope>
    <source>
        <strain evidence="4">Yugu1</strain>
    </source>
</reference>
<feature type="domain" description="RING-type" evidence="3">
    <location>
        <begin position="55"/>
        <end position="101"/>
    </location>
</feature>
<dbReference type="SUPFAM" id="SSF57850">
    <property type="entry name" value="RING/U-box"/>
    <property type="match status" value="1"/>
</dbReference>
<gene>
    <name evidence="4" type="ORF">SETIT_9G390000v2</name>
</gene>
<dbReference type="InterPro" id="IPR037381">
    <property type="entry name" value="RFWD3"/>
</dbReference>